<reference evidence="10 11" key="1">
    <citation type="journal article" date="2011" name="J. Bacteriol.">
        <title>Complete genome sequences of the chemolithoautotrophic Oligotropha carboxidovorans strains OM4 and OM5.</title>
        <authorList>
            <person name="Volland S."/>
            <person name="Rachinger M."/>
            <person name="Strittmatter A."/>
            <person name="Daniel R."/>
            <person name="Gottschalk G."/>
            <person name="Meyer O."/>
        </authorList>
    </citation>
    <scope>NUCLEOTIDE SEQUENCE [LARGE SCALE GENOMIC DNA]</scope>
    <source>
        <strain evidence="11">ATCC 49405 / DSM 1227 / KCTC 32145 / OM5</strain>
    </source>
</reference>
<dbReference type="STRING" id="504832.OCA5_c17130"/>
<dbReference type="AlphaFoldDB" id="B6JGL2"/>
<dbReference type="GO" id="GO:0005886">
    <property type="term" value="C:plasma membrane"/>
    <property type="evidence" value="ECO:0007669"/>
    <property type="project" value="UniProtKB-SubCell"/>
</dbReference>
<keyword evidence="2" id="KW-0813">Transport</keyword>
<evidence type="ECO:0000256" key="1">
    <source>
        <dbReference type="ARBA" id="ARBA00004651"/>
    </source>
</evidence>
<dbReference type="OrthoDB" id="9808638at2"/>
<accession>B6JGL2</accession>
<feature type="transmembrane region" description="Helical" evidence="9">
    <location>
        <begin position="32"/>
        <end position="50"/>
    </location>
</feature>
<comment type="subcellular location">
    <subcellularLocation>
        <location evidence="1 8">Cell membrane</location>
        <topology evidence="1 8">Multi-pass membrane protein</topology>
    </subcellularLocation>
</comment>
<dbReference type="GO" id="GO:0031460">
    <property type="term" value="P:glycine betaine transport"/>
    <property type="evidence" value="ECO:0007669"/>
    <property type="project" value="TreeGrafter"/>
</dbReference>
<dbReference type="PANTHER" id="PTHR30561">
    <property type="entry name" value="SMR FAMILY PROTON-DEPENDENT DRUG EFFLUX TRANSPORTER SUGE"/>
    <property type="match status" value="1"/>
</dbReference>
<evidence type="ECO:0000256" key="8">
    <source>
        <dbReference type="RuleBase" id="RU003942"/>
    </source>
</evidence>
<keyword evidence="5 9" id="KW-1133">Transmembrane helix</keyword>
<sequence>MTYLYLVAAIVFEVIGTAALQASEQFTRPKPLVLTAFGYIASFYFLSLVLRAMPVGIAYAIWSGLGVVLITLVGFVWFGQRLDMAAVIGLSLIIAGVAIINLFSRTVAH</sequence>
<dbReference type="Pfam" id="PF00893">
    <property type="entry name" value="Multi_Drug_Res"/>
    <property type="match status" value="1"/>
</dbReference>
<evidence type="ECO:0000256" key="4">
    <source>
        <dbReference type="ARBA" id="ARBA00022692"/>
    </source>
</evidence>
<dbReference type="KEGG" id="ocg:OCA5_c17130"/>
<dbReference type="eggNOG" id="COG2076">
    <property type="taxonomic scope" value="Bacteria"/>
</dbReference>
<feature type="transmembrane region" description="Helical" evidence="9">
    <location>
        <begin position="84"/>
        <end position="103"/>
    </location>
</feature>
<dbReference type="FunFam" id="1.10.3730.20:FF:000001">
    <property type="entry name" value="Quaternary ammonium compound resistance transporter SugE"/>
    <property type="match status" value="1"/>
</dbReference>
<comment type="similarity">
    <text evidence="7 8">Belongs to the drug/metabolite transporter (DMT) superfamily. Small multidrug resistance (SMR) (TC 2.A.7.1) family.</text>
</comment>
<feature type="transmembrane region" description="Helical" evidence="9">
    <location>
        <begin position="57"/>
        <end position="78"/>
    </location>
</feature>
<dbReference type="Gene3D" id="1.10.3730.20">
    <property type="match status" value="1"/>
</dbReference>
<evidence type="ECO:0000256" key="6">
    <source>
        <dbReference type="ARBA" id="ARBA00023136"/>
    </source>
</evidence>
<protein>
    <submittedName>
        <fullName evidence="10">Small multidrug resistance protein</fullName>
    </submittedName>
</protein>
<evidence type="ECO:0000256" key="7">
    <source>
        <dbReference type="ARBA" id="ARBA00038032"/>
    </source>
</evidence>
<dbReference type="EMBL" id="CP002826">
    <property type="protein sequence ID" value="AEI06427.1"/>
    <property type="molecule type" value="Genomic_DNA"/>
</dbReference>
<evidence type="ECO:0000313" key="11">
    <source>
        <dbReference type="Proteomes" id="UP000007730"/>
    </source>
</evidence>
<name>B6JGL2_AFIC5</name>
<organism evidence="10 11">
    <name type="scientific">Afipia carboxidovorans (strain ATCC 49405 / DSM 1227 / KCTC 32145 / OM5)</name>
    <name type="common">Oligotropha carboxidovorans</name>
    <dbReference type="NCBI Taxonomy" id="504832"/>
    <lineage>
        <taxon>Bacteria</taxon>
        <taxon>Pseudomonadati</taxon>
        <taxon>Pseudomonadota</taxon>
        <taxon>Alphaproteobacteria</taxon>
        <taxon>Hyphomicrobiales</taxon>
        <taxon>Nitrobacteraceae</taxon>
        <taxon>Afipia</taxon>
    </lineage>
</organism>
<keyword evidence="6 9" id="KW-0472">Membrane</keyword>
<evidence type="ECO:0000256" key="3">
    <source>
        <dbReference type="ARBA" id="ARBA00022475"/>
    </source>
</evidence>
<dbReference type="HOGENOM" id="CLU_133067_0_2_5"/>
<dbReference type="GO" id="GO:0015220">
    <property type="term" value="F:choline transmembrane transporter activity"/>
    <property type="evidence" value="ECO:0007669"/>
    <property type="project" value="TreeGrafter"/>
</dbReference>
<evidence type="ECO:0000256" key="2">
    <source>
        <dbReference type="ARBA" id="ARBA00022448"/>
    </source>
</evidence>
<proteinExistence type="inferred from homology"/>
<dbReference type="SUPFAM" id="SSF103481">
    <property type="entry name" value="Multidrug resistance efflux transporter EmrE"/>
    <property type="match status" value="1"/>
</dbReference>
<keyword evidence="4 8" id="KW-0812">Transmembrane</keyword>
<dbReference type="GO" id="GO:1990961">
    <property type="term" value="P:xenobiotic detoxification by transmembrane export across the plasma membrane"/>
    <property type="evidence" value="ECO:0007669"/>
    <property type="project" value="UniProtKB-ARBA"/>
</dbReference>
<keyword evidence="11" id="KW-1185">Reference proteome</keyword>
<evidence type="ECO:0000313" key="10">
    <source>
        <dbReference type="EMBL" id="AEI06427.1"/>
    </source>
</evidence>
<dbReference type="InterPro" id="IPR000390">
    <property type="entry name" value="Small_drug/metabolite_transptr"/>
</dbReference>
<dbReference type="PATRIC" id="fig|504832.7.peg.1832"/>
<evidence type="ECO:0000256" key="5">
    <source>
        <dbReference type="ARBA" id="ARBA00022989"/>
    </source>
</evidence>
<dbReference type="Proteomes" id="UP000007730">
    <property type="component" value="Chromosome"/>
</dbReference>
<dbReference type="KEGG" id="oca:OCAR_6324"/>
<dbReference type="InterPro" id="IPR037185">
    <property type="entry name" value="EmrE-like"/>
</dbReference>
<dbReference type="InterPro" id="IPR045324">
    <property type="entry name" value="Small_multidrug_res"/>
</dbReference>
<dbReference type="GO" id="GO:0015199">
    <property type="term" value="F:amino-acid betaine transmembrane transporter activity"/>
    <property type="evidence" value="ECO:0007669"/>
    <property type="project" value="TreeGrafter"/>
</dbReference>
<evidence type="ECO:0000256" key="9">
    <source>
        <dbReference type="SAM" id="Phobius"/>
    </source>
</evidence>
<dbReference type="GO" id="GO:0015297">
    <property type="term" value="F:antiporter activity"/>
    <property type="evidence" value="ECO:0007669"/>
    <property type="project" value="TreeGrafter"/>
</dbReference>
<gene>
    <name evidence="10" type="ordered locus">OCA5_c17130</name>
</gene>
<dbReference type="PANTHER" id="PTHR30561:SF1">
    <property type="entry name" value="MULTIDRUG TRANSPORTER EMRE"/>
    <property type="match status" value="1"/>
</dbReference>
<keyword evidence="3" id="KW-1003">Cell membrane</keyword>